<dbReference type="SMART" id="SM00360">
    <property type="entry name" value="RRM"/>
    <property type="match status" value="2"/>
</dbReference>
<comment type="similarity">
    <text evidence="2">Belongs to the RRM RBM34 family.</text>
</comment>
<keyword evidence="9" id="KW-1185">Reference proteome</keyword>
<feature type="region of interest" description="Disordered" evidence="6">
    <location>
        <begin position="445"/>
        <end position="489"/>
    </location>
</feature>
<comment type="caution">
    <text evidence="8">The sequence shown here is derived from an EMBL/GenBank/DDBJ whole genome shotgun (WGS) entry which is preliminary data.</text>
</comment>
<evidence type="ECO:0000256" key="6">
    <source>
        <dbReference type="SAM" id="MobiDB-lite"/>
    </source>
</evidence>
<dbReference type="PANTHER" id="PTHR23236">
    <property type="entry name" value="EUKARYOTIC TRANSLATION INITIATION FACTOR 4B/4H"/>
    <property type="match status" value="1"/>
</dbReference>
<sequence length="489" mass="54334">MVKKKSEGDNVSAPSSIFQTLFGGGADQDAGVSSIFSDSNPFKRKSQESQSGFDPIENPKKSGSLDSDIADVKKTKRKKEKRSNLDVDVEGNGGSEKSKRKKRKRDEVEREYEEKMYGAKAKAEGEEEVGRKVVVGEKRKKADDKTEDMMATTNEEGFDDENKLLRTVFVGNLPLNFKKKSLLKEFSKFGDVESVRIRSVPILDTKVPRKGAILKKQINDNVDSVHAYIVFNSEQSAEAALAHNMAVVGGNHVRVDRACPPRKKLKGENTPLYDNKRTVFVGNLPFDVKDEEIYQLFCGLKNLESSVEAVRVIRHSHMRLGKGIAYVLFKTREAANLVVKKCNLKVRDRELRISRAEKNSTPSKRANTSPASAFTSPAKKYAVDSRTPANANRSNSRTAMSYQGLQATKSGTQKKIHSGSRIGPVMMKKSGTQKGVKLKLCLDKGPSVALRKERAKTQDGGATKQAGSKRKLDTQTPENFQRKKAKKFR</sequence>
<feature type="region of interest" description="Disordered" evidence="6">
    <location>
        <begin position="1"/>
        <end position="113"/>
    </location>
</feature>
<dbReference type="EMBL" id="JANJYI010000001">
    <property type="protein sequence ID" value="KAK2662548.1"/>
    <property type="molecule type" value="Genomic_DNA"/>
</dbReference>
<dbReference type="SUPFAM" id="SSF54928">
    <property type="entry name" value="RNA-binding domain, RBD"/>
    <property type="match status" value="2"/>
</dbReference>
<organism evidence="8 9">
    <name type="scientific">Dipteronia dyeriana</name>
    <dbReference type="NCBI Taxonomy" id="168575"/>
    <lineage>
        <taxon>Eukaryota</taxon>
        <taxon>Viridiplantae</taxon>
        <taxon>Streptophyta</taxon>
        <taxon>Embryophyta</taxon>
        <taxon>Tracheophyta</taxon>
        <taxon>Spermatophyta</taxon>
        <taxon>Magnoliopsida</taxon>
        <taxon>eudicotyledons</taxon>
        <taxon>Gunneridae</taxon>
        <taxon>Pentapetalae</taxon>
        <taxon>rosids</taxon>
        <taxon>malvids</taxon>
        <taxon>Sapindales</taxon>
        <taxon>Sapindaceae</taxon>
        <taxon>Hippocastanoideae</taxon>
        <taxon>Acereae</taxon>
        <taxon>Dipteronia</taxon>
    </lineage>
</organism>
<evidence type="ECO:0000256" key="5">
    <source>
        <dbReference type="PROSITE-ProRule" id="PRU00176"/>
    </source>
</evidence>
<dbReference type="GO" id="GO:0005730">
    <property type="term" value="C:nucleolus"/>
    <property type="evidence" value="ECO:0007669"/>
    <property type="project" value="UniProtKB-SubCell"/>
</dbReference>
<protein>
    <recommendedName>
        <fullName evidence="7">RRM domain-containing protein</fullName>
    </recommendedName>
</protein>
<dbReference type="AlphaFoldDB" id="A0AAE0CTP9"/>
<gene>
    <name evidence="8" type="ORF">Ddye_001122</name>
</gene>
<dbReference type="InterPro" id="IPR000504">
    <property type="entry name" value="RRM_dom"/>
</dbReference>
<name>A0AAE0CTP9_9ROSI</name>
<keyword evidence="4" id="KW-0539">Nucleus</keyword>
<reference evidence="8" key="1">
    <citation type="journal article" date="2023" name="Plant J.">
        <title>Genome sequences and population genomics provide insights into the demographic history, inbreeding, and mutation load of two 'living fossil' tree species of Dipteronia.</title>
        <authorList>
            <person name="Feng Y."/>
            <person name="Comes H.P."/>
            <person name="Chen J."/>
            <person name="Zhu S."/>
            <person name="Lu R."/>
            <person name="Zhang X."/>
            <person name="Li P."/>
            <person name="Qiu J."/>
            <person name="Olsen K.M."/>
            <person name="Qiu Y."/>
        </authorList>
    </citation>
    <scope>NUCLEOTIDE SEQUENCE</scope>
    <source>
        <strain evidence="8">KIB01</strain>
    </source>
</reference>
<evidence type="ECO:0000259" key="7">
    <source>
        <dbReference type="PROSITE" id="PS50102"/>
    </source>
</evidence>
<evidence type="ECO:0000313" key="9">
    <source>
        <dbReference type="Proteomes" id="UP001280121"/>
    </source>
</evidence>
<evidence type="ECO:0000313" key="8">
    <source>
        <dbReference type="EMBL" id="KAK2662548.1"/>
    </source>
</evidence>
<feature type="domain" description="RRM" evidence="7">
    <location>
        <begin position="166"/>
        <end position="260"/>
    </location>
</feature>
<dbReference type="Gene3D" id="3.30.70.330">
    <property type="match status" value="2"/>
</dbReference>
<dbReference type="CDD" id="cd12394">
    <property type="entry name" value="RRM1_RBM34"/>
    <property type="match status" value="1"/>
</dbReference>
<feature type="domain" description="RRM" evidence="7">
    <location>
        <begin position="277"/>
        <end position="358"/>
    </location>
</feature>
<evidence type="ECO:0000256" key="4">
    <source>
        <dbReference type="ARBA" id="ARBA00023242"/>
    </source>
</evidence>
<dbReference type="Proteomes" id="UP001280121">
    <property type="component" value="Unassembled WGS sequence"/>
</dbReference>
<accession>A0AAE0CTP9</accession>
<dbReference type="PANTHER" id="PTHR23236:SF25">
    <property type="entry name" value="RNA-BINDING PROTEIN 34"/>
    <property type="match status" value="1"/>
</dbReference>
<evidence type="ECO:0000256" key="3">
    <source>
        <dbReference type="ARBA" id="ARBA00022884"/>
    </source>
</evidence>
<dbReference type="Pfam" id="PF00076">
    <property type="entry name" value="RRM_1"/>
    <property type="match status" value="2"/>
</dbReference>
<evidence type="ECO:0000256" key="2">
    <source>
        <dbReference type="ARBA" id="ARBA00007077"/>
    </source>
</evidence>
<feature type="region of interest" description="Disordered" evidence="6">
    <location>
        <begin position="353"/>
        <end position="431"/>
    </location>
</feature>
<evidence type="ECO:0000256" key="1">
    <source>
        <dbReference type="ARBA" id="ARBA00004604"/>
    </source>
</evidence>
<keyword evidence="3 5" id="KW-0694">RNA-binding</keyword>
<dbReference type="GO" id="GO:0003723">
    <property type="term" value="F:RNA binding"/>
    <property type="evidence" value="ECO:0007669"/>
    <property type="project" value="UniProtKB-UniRule"/>
</dbReference>
<dbReference type="InterPro" id="IPR012677">
    <property type="entry name" value="Nucleotide-bd_a/b_plait_sf"/>
</dbReference>
<feature type="compositionally biased region" description="Polar residues" evidence="6">
    <location>
        <begin position="359"/>
        <end position="375"/>
    </location>
</feature>
<comment type="subcellular location">
    <subcellularLocation>
        <location evidence="1">Nucleus</location>
        <location evidence="1">Nucleolus</location>
    </subcellularLocation>
</comment>
<dbReference type="InterPro" id="IPR035979">
    <property type="entry name" value="RBD_domain_sf"/>
</dbReference>
<dbReference type="PROSITE" id="PS50102">
    <property type="entry name" value="RRM"/>
    <property type="match status" value="2"/>
</dbReference>
<proteinExistence type="inferred from homology"/>
<feature type="compositionally biased region" description="Polar residues" evidence="6">
    <location>
        <begin position="387"/>
        <end position="411"/>
    </location>
</feature>